<keyword evidence="8" id="KW-0560">Oxidoreductase</keyword>
<comment type="caution">
    <text evidence="12">The sequence shown here is derived from an EMBL/GenBank/DDBJ whole genome shotgun (WGS) entry which is preliminary data.</text>
</comment>
<keyword evidence="11" id="KW-0812">Transmembrane</keyword>
<proteinExistence type="predicted"/>
<evidence type="ECO:0000256" key="6">
    <source>
        <dbReference type="ARBA" id="ARBA00022857"/>
    </source>
</evidence>
<keyword evidence="13" id="KW-1185">Reference proteome</keyword>
<keyword evidence="11" id="KW-0472">Membrane</keyword>
<keyword evidence="7" id="KW-0746">Sphingolipid metabolism</keyword>
<keyword evidence="9" id="KW-0443">Lipid metabolism</keyword>
<evidence type="ECO:0000256" key="10">
    <source>
        <dbReference type="ARBA" id="ARBA00026112"/>
    </source>
</evidence>
<keyword evidence="4" id="KW-0547">Nucleotide-binding</keyword>
<evidence type="ECO:0000256" key="9">
    <source>
        <dbReference type="ARBA" id="ARBA00023098"/>
    </source>
</evidence>
<protein>
    <recommendedName>
        <fullName evidence="10">3-dehydrosphinganine reductase</fullName>
        <ecNumber evidence="10">1.1.1.102</ecNumber>
    </recommendedName>
</protein>
<evidence type="ECO:0000256" key="7">
    <source>
        <dbReference type="ARBA" id="ARBA00022919"/>
    </source>
</evidence>
<name>A0AAV2ZBL1_9STRA</name>
<sequence>MTQTWWAWPVAAVGLCVLSAIYTKLRAPGFRVAGKHVFITGGSTGLGLATAKKYAKAGASVSIVARGLDKLEEAKKEIEEVRSNPETKVFIKSCDVTSFESLKEAIEAANKAHDRVVDHLICCAGVATPGYFLDQDISVFRKSMELNYFGVVNTIKAALPAMVARGEGGRIMIVSSGLAMLSFIGFSQYSSSKYALRGLAEALRNEFKLYNIDVHIFYPGNIDSPGFVEENKIKPEETKTIEGVSEPIHPDKVADSMISGMSNGHFSITNDPLIAMLRALANGVTPRLNTPLELFLMPLLVLIQVGFGMFMDFVVWQSGKKKKKEKTN</sequence>
<evidence type="ECO:0000256" key="2">
    <source>
        <dbReference type="ARBA" id="ARBA00004760"/>
    </source>
</evidence>
<feature type="transmembrane region" description="Helical" evidence="11">
    <location>
        <begin position="171"/>
        <end position="189"/>
    </location>
</feature>
<keyword evidence="6" id="KW-0521">NADP</keyword>
<dbReference type="PRINTS" id="PR00081">
    <property type="entry name" value="GDHRDH"/>
</dbReference>
<dbReference type="GO" id="GO:0030148">
    <property type="term" value="P:sphingolipid biosynthetic process"/>
    <property type="evidence" value="ECO:0007669"/>
    <property type="project" value="InterPro"/>
</dbReference>
<dbReference type="PANTHER" id="PTHR43550">
    <property type="entry name" value="3-KETODIHYDROSPHINGOSINE REDUCTASE"/>
    <property type="match status" value="1"/>
</dbReference>
<evidence type="ECO:0000313" key="13">
    <source>
        <dbReference type="Proteomes" id="UP001146120"/>
    </source>
</evidence>
<feature type="transmembrane region" description="Helical" evidence="11">
    <location>
        <begin position="295"/>
        <end position="316"/>
    </location>
</feature>
<evidence type="ECO:0000256" key="5">
    <source>
        <dbReference type="ARBA" id="ARBA00022824"/>
    </source>
</evidence>
<evidence type="ECO:0000256" key="3">
    <source>
        <dbReference type="ARBA" id="ARBA00004991"/>
    </source>
</evidence>
<dbReference type="GO" id="GO:0047560">
    <property type="term" value="F:3-dehydrosphinganine reductase activity"/>
    <property type="evidence" value="ECO:0007669"/>
    <property type="project" value="UniProtKB-EC"/>
</dbReference>
<keyword evidence="11" id="KW-1133">Transmembrane helix</keyword>
<dbReference type="GO" id="GO:0006666">
    <property type="term" value="P:3-keto-sphinganine metabolic process"/>
    <property type="evidence" value="ECO:0007669"/>
    <property type="project" value="InterPro"/>
</dbReference>
<dbReference type="PANTHER" id="PTHR43550:SF3">
    <property type="entry name" value="3-KETODIHYDROSPHINGOSINE REDUCTASE"/>
    <property type="match status" value="1"/>
</dbReference>
<dbReference type="GO" id="GO:0005789">
    <property type="term" value="C:endoplasmic reticulum membrane"/>
    <property type="evidence" value="ECO:0007669"/>
    <property type="project" value="TreeGrafter"/>
</dbReference>
<reference evidence="12" key="1">
    <citation type="submission" date="2022-11" db="EMBL/GenBank/DDBJ databases">
        <authorList>
            <person name="Morgan W.R."/>
            <person name="Tartar A."/>
        </authorList>
    </citation>
    <scope>NUCLEOTIDE SEQUENCE</scope>
    <source>
        <strain evidence="12">ARSEF 373</strain>
    </source>
</reference>
<dbReference type="InterPro" id="IPR036291">
    <property type="entry name" value="NAD(P)-bd_dom_sf"/>
</dbReference>
<evidence type="ECO:0000313" key="12">
    <source>
        <dbReference type="EMBL" id="DBA04798.1"/>
    </source>
</evidence>
<dbReference type="InterPro" id="IPR045022">
    <property type="entry name" value="KDSR-like"/>
</dbReference>
<accession>A0AAV2ZBL1</accession>
<evidence type="ECO:0000256" key="11">
    <source>
        <dbReference type="SAM" id="Phobius"/>
    </source>
</evidence>
<dbReference type="SUPFAM" id="SSF51735">
    <property type="entry name" value="NAD(P)-binding Rossmann-fold domains"/>
    <property type="match status" value="1"/>
</dbReference>
<comment type="pathway">
    <text evidence="3">Sphingolipid metabolism.</text>
</comment>
<comment type="pathway">
    <text evidence="2">Lipid metabolism; sphingolipid metabolism.</text>
</comment>
<keyword evidence="5" id="KW-0256">Endoplasmic reticulum</keyword>
<evidence type="ECO:0000256" key="1">
    <source>
        <dbReference type="ARBA" id="ARBA00004240"/>
    </source>
</evidence>
<dbReference type="EC" id="1.1.1.102" evidence="10"/>
<dbReference type="Proteomes" id="UP001146120">
    <property type="component" value="Unassembled WGS sequence"/>
</dbReference>
<comment type="subcellular location">
    <subcellularLocation>
        <location evidence="1">Endoplasmic reticulum</location>
    </subcellularLocation>
</comment>
<feature type="transmembrane region" description="Helical" evidence="11">
    <location>
        <begin position="6"/>
        <end position="25"/>
    </location>
</feature>
<dbReference type="CDD" id="cd08939">
    <property type="entry name" value="KDSR-like_SDR_c"/>
    <property type="match status" value="1"/>
</dbReference>
<dbReference type="GO" id="GO:0000166">
    <property type="term" value="F:nucleotide binding"/>
    <property type="evidence" value="ECO:0007669"/>
    <property type="project" value="UniProtKB-KW"/>
</dbReference>
<dbReference type="Pfam" id="PF00106">
    <property type="entry name" value="adh_short"/>
    <property type="match status" value="1"/>
</dbReference>
<dbReference type="FunFam" id="3.40.50.720:FF:000468">
    <property type="entry name" value="Short-chain dehydrogenase, putative"/>
    <property type="match status" value="1"/>
</dbReference>
<dbReference type="InterPro" id="IPR002347">
    <property type="entry name" value="SDR_fam"/>
</dbReference>
<reference evidence="12" key="2">
    <citation type="journal article" date="2023" name="Microbiol Resour">
        <title>Decontamination and Annotation of the Draft Genome Sequence of the Oomycete Lagenidium giganteum ARSEF 373.</title>
        <authorList>
            <person name="Morgan W.R."/>
            <person name="Tartar A."/>
        </authorList>
    </citation>
    <scope>NUCLEOTIDE SEQUENCE</scope>
    <source>
        <strain evidence="12">ARSEF 373</strain>
    </source>
</reference>
<evidence type="ECO:0000256" key="8">
    <source>
        <dbReference type="ARBA" id="ARBA00023002"/>
    </source>
</evidence>
<dbReference type="InterPro" id="IPR020904">
    <property type="entry name" value="Sc_DH/Rdtase_CS"/>
</dbReference>
<gene>
    <name evidence="12" type="ORF">N0F65_004435</name>
</gene>
<organism evidence="12 13">
    <name type="scientific">Lagenidium giganteum</name>
    <dbReference type="NCBI Taxonomy" id="4803"/>
    <lineage>
        <taxon>Eukaryota</taxon>
        <taxon>Sar</taxon>
        <taxon>Stramenopiles</taxon>
        <taxon>Oomycota</taxon>
        <taxon>Peronosporomycetes</taxon>
        <taxon>Pythiales</taxon>
        <taxon>Pythiaceae</taxon>
    </lineage>
</organism>
<dbReference type="EMBL" id="DAKRPA010000005">
    <property type="protein sequence ID" value="DBA04798.1"/>
    <property type="molecule type" value="Genomic_DNA"/>
</dbReference>
<dbReference type="AlphaFoldDB" id="A0AAV2ZBL1"/>
<evidence type="ECO:0000256" key="4">
    <source>
        <dbReference type="ARBA" id="ARBA00022741"/>
    </source>
</evidence>
<dbReference type="PROSITE" id="PS00061">
    <property type="entry name" value="ADH_SHORT"/>
    <property type="match status" value="1"/>
</dbReference>
<dbReference type="Gene3D" id="3.40.50.720">
    <property type="entry name" value="NAD(P)-binding Rossmann-like Domain"/>
    <property type="match status" value="1"/>
</dbReference>